<accession>A0AAD3XNF4</accession>
<comment type="caution">
    <text evidence="1">The sequence shown here is derived from an EMBL/GenBank/DDBJ whole genome shotgun (WGS) entry which is preliminary data.</text>
</comment>
<protein>
    <submittedName>
        <fullName evidence="1">Uncharacterized protein</fullName>
    </submittedName>
</protein>
<keyword evidence="2" id="KW-1185">Reference proteome</keyword>
<gene>
    <name evidence="1" type="ORF">Nepgr_012819</name>
</gene>
<organism evidence="1 2">
    <name type="scientific">Nepenthes gracilis</name>
    <name type="common">Slender pitcher plant</name>
    <dbReference type="NCBI Taxonomy" id="150966"/>
    <lineage>
        <taxon>Eukaryota</taxon>
        <taxon>Viridiplantae</taxon>
        <taxon>Streptophyta</taxon>
        <taxon>Embryophyta</taxon>
        <taxon>Tracheophyta</taxon>
        <taxon>Spermatophyta</taxon>
        <taxon>Magnoliopsida</taxon>
        <taxon>eudicotyledons</taxon>
        <taxon>Gunneridae</taxon>
        <taxon>Pentapetalae</taxon>
        <taxon>Caryophyllales</taxon>
        <taxon>Nepenthaceae</taxon>
        <taxon>Nepenthes</taxon>
    </lineage>
</organism>
<dbReference type="Proteomes" id="UP001279734">
    <property type="component" value="Unassembled WGS sequence"/>
</dbReference>
<name>A0AAD3XNF4_NEPGR</name>
<reference evidence="1" key="1">
    <citation type="submission" date="2023-05" db="EMBL/GenBank/DDBJ databases">
        <title>Nepenthes gracilis genome sequencing.</title>
        <authorList>
            <person name="Fukushima K."/>
        </authorList>
    </citation>
    <scope>NUCLEOTIDE SEQUENCE</scope>
    <source>
        <strain evidence="1">SING2019-196</strain>
    </source>
</reference>
<sequence length="135" mass="14236">MAALCWALCNCSSEEGFVTGGGMNTTTGSNACSSCGICQYPCHPQPLPASPYPPPPPPPSGYLYYGTPPPLPPTVAGSNCTPTAAGGGPYQYYSPPMPPYTYVPYSNYSAASALFARPLEASVFIFLLSFIFLFR</sequence>
<evidence type="ECO:0000313" key="1">
    <source>
        <dbReference type="EMBL" id="GMH10978.1"/>
    </source>
</evidence>
<dbReference type="AlphaFoldDB" id="A0AAD3XNF4"/>
<evidence type="ECO:0000313" key="2">
    <source>
        <dbReference type="Proteomes" id="UP001279734"/>
    </source>
</evidence>
<dbReference type="EMBL" id="BSYO01000010">
    <property type="protein sequence ID" value="GMH10978.1"/>
    <property type="molecule type" value="Genomic_DNA"/>
</dbReference>
<proteinExistence type="predicted"/>